<evidence type="ECO:0000313" key="4">
    <source>
        <dbReference type="EMBL" id="CAE0807810.1"/>
    </source>
</evidence>
<dbReference type="AlphaFoldDB" id="A0A6T1YYC1"/>
<accession>A0A6T1YYC1</accession>
<feature type="region of interest" description="Disordered" evidence="1">
    <location>
        <begin position="44"/>
        <end position="64"/>
    </location>
</feature>
<proteinExistence type="predicted"/>
<sequence length="105" mass="11048">MGLGGALQTHFALLVWCPMYNIDRCVGRTHLLRGCQSWQDLNPPVGHRSNGNGEGRQSLPAFLPGPLPAARARHSFSLMSGGEGGLQFEVACPGDGSSDSVKSTG</sequence>
<dbReference type="EMBL" id="HBJA01053408">
    <property type="protein sequence ID" value="CAE0807809.1"/>
    <property type="molecule type" value="Transcribed_RNA"/>
</dbReference>
<organism evidence="5">
    <name type="scientific">Eutreptiella gymnastica</name>
    <dbReference type="NCBI Taxonomy" id="73025"/>
    <lineage>
        <taxon>Eukaryota</taxon>
        <taxon>Discoba</taxon>
        <taxon>Euglenozoa</taxon>
        <taxon>Euglenida</taxon>
        <taxon>Spirocuta</taxon>
        <taxon>Euglenophyceae</taxon>
        <taxon>Eutreptiales</taxon>
        <taxon>Eutreptiaceae</taxon>
        <taxon>Eutreptiella</taxon>
    </lineage>
</organism>
<evidence type="ECO:0000313" key="2">
    <source>
        <dbReference type="EMBL" id="CAE0807808.1"/>
    </source>
</evidence>
<dbReference type="EMBL" id="HBJA01053407">
    <property type="protein sequence ID" value="CAE0807808.1"/>
    <property type="molecule type" value="Transcribed_RNA"/>
</dbReference>
<protein>
    <submittedName>
        <fullName evidence="5">Uncharacterized protein</fullName>
    </submittedName>
</protein>
<reference evidence="5" key="1">
    <citation type="submission" date="2021-01" db="EMBL/GenBank/DDBJ databases">
        <authorList>
            <person name="Corre E."/>
            <person name="Pelletier E."/>
            <person name="Niang G."/>
            <person name="Scheremetjew M."/>
            <person name="Finn R."/>
            <person name="Kale V."/>
            <person name="Holt S."/>
            <person name="Cochrane G."/>
            <person name="Meng A."/>
            <person name="Brown T."/>
            <person name="Cohen L."/>
        </authorList>
    </citation>
    <scope>NUCLEOTIDE SEQUENCE</scope>
    <source>
        <strain evidence="5">CCMP1594</strain>
    </source>
</reference>
<evidence type="ECO:0000313" key="5">
    <source>
        <dbReference type="EMBL" id="CAE0807811.1"/>
    </source>
</evidence>
<name>A0A6T1YYC1_9EUGL</name>
<evidence type="ECO:0000313" key="6">
    <source>
        <dbReference type="EMBL" id="CAE0807812.1"/>
    </source>
</evidence>
<evidence type="ECO:0000256" key="1">
    <source>
        <dbReference type="SAM" id="MobiDB-lite"/>
    </source>
</evidence>
<gene>
    <name evidence="2" type="ORF">EGYM00163_LOCUS18937</name>
    <name evidence="3" type="ORF">EGYM00163_LOCUS18938</name>
    <name evidence="4" type="ORF">EGYM00163_LOCUS18939</name>
    <name evidence="5" type="ORF">EGYM00163_LOCUS18940</name>
    <name evidence="6" type="ORF">EGYM00163_LOCUS18941</name>
</gene>
<dbReference type="EMBL" id="HBJA01053412">
    <property type="protein sequence ID" value="CAE0807812.1"/>
    <property type="molecule type" value="Transcribed_RNA"/>
</dbReference>
<dbReference type="EMBL" id="HBJA01053411">
    <property type="protein sequence ID" value="CAE0807811.1"/>
    <property type="molecule type" value="Transcribed_RNA"/>
</dbReference>
<dbReference type="EMBL" id="HBJA01053410">
    <property type="protein sequence ID" value="CAE0807810.1"/>
    <property type="molecule type" value="Transcribed_RNA"/>
</dbReference>
<evidence type="ECO:0000313" key="3">
    <source>
        <dbReference type="EMBL" id="CAE0807809.1"/>
    </source>
</evidence>